<evidence type="ECO:0008006" key="3">
    <source>
        <dbReference type="Google" id="ProtNLM"/>
    </source>
</evidence>
<dbReference type="AlphaFoldDB" id="A0AA95H5V0"/>
<feature type="transmembrane region" description="Helical" evidence="1">
    <location>
        <begin position="170"/>
        <end position="192"/>
    </location>
</feature>
<keyword evidence="1" id="KW-0472">Membrane</keyword>
<reference evidence="2" key="2">
    <citation type="submission" date="2023-04" db="EMBL/GenBank/DDBJ databases">
        <authorList>
            <person name="Beletskiy A.V."/>
            <person name="Mardanov A.V."/>
            <person name="Ravin N.V."/>
        </authorList>
    </citation>
    <scope>NUCLEOTIDE SEQUENCE</scope>
    <source>
        <strain evidence="2">GKL-01</strain>
    </source>
</reference>
<gene>
    <name evidence="2" type="ORF">QJT80_09125</name>
</gene>
<feature type="transmembrane region" description="Helical" evidence="1">
    <location>
        <begin position="35"/>
        <end position="52"/>
    </location>
</feature>
<dbReference type="EMBL" id="CP124755">
    <property type="protein sequence ID" value="WGZ89664.1"/>
    <property type="molecule type" value="Genomic_DNA"/>
</dbReference>
<dbReference type="KEGG" id="tdu:QJT80_09125"/>
<reference evidence="2" key="1">
    <citation type="journal article" date="2023" name="Int. J. Mol. Sci.">
        <title>Metagenomics Revealed a New Genus 'Candidatus Thiocaldithrix dubininis' gen. nov., sp. nov. and a New Species 'Candidatus Thiothrix putei' sp. nov. in the Family Thiotrichaceae, Some Members of Which Have Traits of Both Na+- and H+-Motive Energetics.</title>
        <authorList>
            <person name="Ravin N.V."/>
            <person name="Muntyan M.S."/>
            <person name="Smolyakov D.D."/>
            <person name="Rudenko T.S."/>
            <person name="Beletsky A.V."/>
            <person name="Mardanov A.V."/>
            <person name="Grabovich M.Y."/>
        </authorList>
    </citation>
    <scope>NUCLEOTIDE SEQUENCE</scope>
    <source>
        <strain evidence="2">GKL-01</strain>
    </source>
</reference>
<accession>A0AA95H5V0</accession>
<dbReference type="Proteomes" id="UP001300672">
    <property type="component" value="Chromosome"/>
</dbReference>
<keyword evidence="1" id="KW-0812">Transmembrane</keyword>
<protein>
    <recommendedName>
        <fullName evidence="3">DUF4234 domain-containing protein</fullName>
    </recommendedName>
</protein>
<name>A0AA95H5V0_9GAMM</name>
<evidence type="ECO:0000256" key="1">
    <source>
        <dbReference type="SAM" id="Phobius"/>
    </source>
</evidence>
<organism evidence="2">
    <name type="scientific">Candidatus Thiocaldithrix dubininis</name>
    <dbReference type="NCBI Taxonomy" id="3080823"/>
    <lineage>
        <taxon>Bacteria</taxon>
        <taxon>Pseudomonadati</taxon>
        <taxon>Pseudomonadota</taxon>
        <taxon>Gammaproteobacteria</taxon>
        <taxon>Thiotrichales</taxon>
        <taxon>Thiotrichaceae</taxon>
        <taxon>Candidatus Thiocaldithrix</taxon>
    </lineage>
</organism>
<feature type="transmembrane region" description="Helical" evidence="1">
    <location>
        <begin position="130"/>
        <end position="150"/>
    </location>
</feature>
<sequence length="196" mass="21769">MSYEDVYQPPKAPLIVEEPQDVNAVAFYVVGKQKFLIMLIGTVGLYGLYWFYKHWAIQKTVTREDIWPVARSIFNIFFTHSLANRIAGTIQDKSIQYVWSAGKNATAYVIGSILGNIADRISATGGSDAYWFDLVSLITMVISFTALYNIQKAANMACDDSEGLSNSQLTAANIAWLVAGGLLWALILFGLYEIYA</sequence>
<proteinExistence type="predicted"/>
<keyword evidence="1" id="KW-1133">Transmembrane helix</keyword>
<evidence type="ECO:0000313" key="2">
    <source>
        <dbReference type="EMBL" id="WGZ89664.1"/>
    </source>
</evidence>